<dbReference type="SUPFAM" id="SSF52540">
    <property type="entry name" value="P-loop containing nucleoside triphosphate hydrolases"/>
    <property type="match status" value="1"/>
</dbReference>
<dbReference type="InterPro" id="IPR027417">
    <property type="entry name" value="P-loop_NTPase"/>
</dbReference>
<dbReference type="AlphaFoldDB" id="A0A562SPW6"/>
<evidence type="ECO:0000313" key="1">
    <source>
        <dbReference type="EMBL" id="TWI82720.1"/>
    </source>
</evidence>
<dbReference type="EMBL" id="VLLF01000008">
    <property type="protein sequence ID" value="TWI82720.1"/>
    <property type="molecule type" value="Genomic_DNA"/>
</dbReference>
<sequence length="166" mass="18077">MGTVLVINGPSGVGKSTVTHRLSIRLGNSVHISGDIVRSFTPENASAFLGHGSTYQAAGRLATTYLELGAKFVLFDYVFQNKRQTDLLVSTLPANADVNFFTLWAPWEAVRAREVKRGRNVLPEQVAAERYRQIENALPVLGTCIDNTSSLEQTVEDILSLVASAL</sequence>
<evidence type="ECO:0000313" key="2">
    <source>
        <dbReference type="Proteomes" id="UP000320593"/>
    </source>
</evidence>
<protein>
    <submittedName>
        <fullName evidence="1">AAA domain-containing protein</fullName>
    </submittedName>
</protein>
<proteinExistence type="predicted"/>
<dbReference type="RefSeq" id="WP_145345366.1">
    <property type="nucleotide sequence ID" value="NZ_SMLY01000078.1"/>
</dbReference>
<organism evidence="1 2">
    <name type="scientific">Roseibium hamelinense</name>
    <dbReference type="NCBI Taxonomy" id="150831"/>
    <lineage>
        <taxon>Bacteria</taxon>
        <taxon>Pseudomonadati</taxon>
        <taxon>Pseudomonadota</taxon>
        <taxon>Alphaproteobacteria</taxon>
        <taxon>Hyphomicrobiales</taxon>
        <taxon>Stappiaceae</taxon>
        <taxon>Roseibium</taxon>
    </lineage>
</organism>
<keyword evidence="2" id="KW-1185">Reference proteome</keyword>
<dbReference type="OrthoDB" id="7837405at2"/>
<gene>
    <name evidence="1" type="ORF">JM93_03234</name>
</gene>
<dbReference type="Gene3D" id="3.40.50.300">
    <property type="entry name" value="P-loop containing nucleotide triphosphate hydrolases"/>
    <property type="match status" value="1"/>
</dbReference>
<dbReference type="Proteomes" id="UP000320593">
    <property type="component" value="Unassembled WGS sequence"/>
</dbReference>
<dbReference type="Pfam" id="PF13671">
    <property type="entry name" value="AAA_33"/>
    <property type="match status" value="1"/>
</dbReference>
<name>A0A562SPW6_9HYPH</name>
<reference evidence="1 2" key="1">
    <citation type="submission" date="2019-07" db="EMBL/GenBank/DDBJ databases">
        <title>Genomic Encyclopedia of Archaeal and Bacterial Type Strains, Phase II (KMG-II): from individual species to whole genera.</title>
        <authorList>
            <person name="Goeker M."/>
        </authorList>
    </citation>
    <scope>NUCLEOTIDE SEQUENCE [LARGE SCALE GENOMIC DNA]</scope>
    <source>
        <strain evidence="1 2">ATCC BAA-252</strain>
    </source>
</reference>
<accession>A0A562SPW6</accession>
<comment type="caution">
    <text evidence="1">The sequence shown here is derived from an EMBL/GenBank/DDBJ whole genome shotgun (WGS) entry which is preliminary data.</text>
</comment>